<evidence type="ECO:0000313" key="1">
    <source>
        <dbReference type="EMBL" id="MDM8201744.1"/>
    </source>
</evidence>
<dbReference type="InterPro" id="IPR036388">
    <property type="entry name" value="WH-like_DNA-bd_sf"/>
</dbReference>
<dbReference type="SUPFAM" id="SSF46894">
    <property type="entry name" value="C-terminal effector domain of the bipartite response regulators"/>
    <property type="match status" value="1"/>
</dbReference>
<keyword evidence="1" id="KW-0396">Initiation factor</keyword>
<dbReference type="EMBL" id="JAUDCL010000019">
    <property type="protein sequence ID" value="MDM8201744.1"/>
    <property type="molecule type" value="Genomic_DNA"/>
</dbReference>
<reference evidence="1 2" key="3">
    <citation type="submission" date="2023-06" db="EMBL/GenBank/DDBJ databases">
        <authorList>
            <person name="Zeman M."/>
            <person name="Kubasova T."/>
            <person name="Jahodarova E."/>
            <person name="Nykrynova M."/>
            <person name="Rychlik I."/>
        </authorList>
    </citation>
    <scope>NUCLEOTIDE SEQUENCE [LARGE SCALE GENOMIC DNA]</scope>
    <source>
        <strain evidence="1 2">ET340</strain>
    </source>
</reference>
<dbReference type="Gene3D" id="1.10.10.10">
    <property type="entry name" value="Winged helix-like DNA-binding domain superfamily/Winged helix DNA-binding domain"/>
    <property type="match status" value="1"/>
</dbReference>
<protein>
    <submittedName>
        <fullName evidence="1">Sporulation initiation factor Spo0A C-terminal domain-containing protein</fullName>
    </submittedName>
</protein>
<evidence type="ECO:0000313" key="2">
    <source>
        <dbReference type="Proteomes" id="UP001529380"/>
    </source>
</evidence>
<keyword evidence="1" id="KW-0648">Protein biosynthesis</keyword>
<comment type="caution">
    <text evidence="1">The sequence shown here is derived from an EMBL/GenBank/DDBJ whole genome shotgun (WGS) entry which is preliminary data.</text>
</comment>
<reference evidence="1 2" key="1">
    <citation type="submission" date="2023-06" db="EMBL/GenBank/DDBJ databases">
        <title>Identification and characterization of horizontal gene transfer across gut microbiota members of farm animals based on homology search.</title>
        <authorList>
            <person name="Schwarzerova J."/>
            <person name="Nykrynova M."/>
            <person name="Jureckova K."/>
            <person name="Cejkova D."/>
            <person name="Rychlik I."/>
        </authorList>
    </citation>
    <scope>NUCLEOTIDE SEQUENCE [LARGE SCALE GENOMIC DNA]</scope>
    <source>
        <strain evidence="1 2">ET340</strain>
    </source>
</reference>
<dbReference type="InterPro" id="IPR016032">
    <property type="entry name" value="Sig_transdc_resp-reg_C-effctor"/>
</dbReference>
<dbReference type="GO" id="GO:0003743">
    <property type="term" value="F:translation initiation factor activity"/>
    <property type="evidence" value="ECO:0007669"/>
    <property type="project" value="UniProtKB-KW"/>
</dbReference>
<keyword evidence="2" id="KW-1185">Reference proteome</keyword>
<name>A0ABT7US73_9FIRM</name>
<sequence>MEECKMKQFEKILEKIARENGTTPEHVRREMQRAIDQAYDHPADGAAPLWAELTFRGERPTPEELVRQLAALLQKNTTSAG</sequence>
<reference evidence="2" key="2">
    <citation type="submission" date="2023-06" db="EMBL/GenBank/DDBJ databases">
        <title>Identification and characterization of horizontal gene transfer across gut microbiota members of farm animals based on homology search.</title>
        <authorList>
            <person name="Zeman M."/>
            <person name="Kubasova T."/>
            <person name="Jahodarova E."/>
            <person name="Nykrynova M."/>
            <person name="Rychlik I."/>
        </authorList>
    </citation>
    <scope>NUCLEOTIDE SEQUENCE [LARGE SCALE GENOMIC DNA]</scope>
    <source>
        <strain evidence="2">ET340</strain>
    </source>
</reference>
<accession>A0ABT7US73</accession>
<organism evidence="1 2">
    <name type="scientific">Allofournierella massiliensis</name>
    <dbReference type="NCBI Taxonomy" id="1650663"/>
    <lineage>
        <taxon>Bacteria</taxon>
        <taxon>Bacillati</taxon>
        <taxon>Bacillota</taxon>
        <taxon>Clostridia</taxon>
        <taxon>Eubacteriales</taxon>
        <taxon>Oscillospiraceae</taxon>
        <taxon>Allofournierella</taxon>
    </lineage>
</organism>
<dbReference type="Proteomes" id="UP001529380">
    <property type="component" value="Unassembled WGS sequence"/>
</dbReference>
<gene>
    <name evidence="1" type="ORF">QUW08_10660</name>
</gene>
<proteinExistence type="predicted"/>